<dbReference type="InterPro" id="IPR014709">
    <property type="entry name" value="Glutathione_synthase_C_euk"/>
</dbReference>
<evidence type="ECO:0000256" key="13">
    <source>
        <dbReference type="ARBA" id="ARBA00023002"/>
    </source>
</evidence>
<sequence>MSTSTLSAPAHLPSWPPEVSPEQLDHLLLLATTHALTNGFILLAPPAPTPGNPPTQTFAAPMSIFPTPFPRRLFDRVRLLQPIYNVLYARVALDWEFIDGVFQGVSRVDDFQGALWRGWKSIREDLVQDLQLGIFRSDYLLHDTGDEKPLAIKQVEFNTIASSFGALSQRAGELHRYLARATNGYYNASPEMNRMSNYPENHSLELTAEGLSDAWKMYGRTRAAILFVVQPTERNIFDQRWLEYELMAKNDGLRVLRHTMRELEDLAQVEQLTQRLYLPCPEDPYSSATEIAVVYYRAGYGPNDYSTGSEWDTRLLLERSRAIKCPSMALQLAGAKKIQQVLAEPGKLEEFLLGENQPDVGFGAGAGKLNQNHVDMLRETWIGLYPMNSIGLEMALNHPELYVLKPQREGGGNNIYREDIPEYLASLEGNKKDTSAAYILMEMIEPPPGVGNLLLKGGEKRPKLTEVVSELGVYGVMLFGERKGIVNREAGTLLRTKGRDSDEGGVAIAHPEYGLIWAKDEIVSLLGPIAELVPFTSKSREEFYADCKTKYDGVVGIYRHSDSALAIGVFDKDLIEHLPSSVKYVCHNGAGYDQVDVAACSARGIQVSHTPGAVDDATATNAAFLIISALRQFSYGEKMARSGLWKGPKWTPASDPEGRVLGIIGMGGIGKALARRMLGFNMKIIYYNRSPYSPAPDFPCTYIDNMNNLLAQSDVVSLNLPLNANTKGSFGKAQFDKMKDGACLVNTARGAVVVEEDLIAALESGKLACAGLDVYPEEPKINPILQKMDQITILPHLGTETRDTQKKMEVQVVYNLISALTGKGLINLVKEQRV</sequence>
<evidence type="ECO:0000259" key="17">
    <source>
        <dbReference type="Pfam" id="PF02826"/>
    </source>
</evidence>
<dbReference type="Pfam" id="PF00389">
    <property type="entry name" value="2-Hacid_dh"/>
    <property type="match status" value="1"/>
</dbReference>
<dbReference type="CDD" id="cd12168">
    <property type="entry name" value="Mand_dh_like"/>
    <property type="match status" value="1"/>
</dbReference>
<evidence type="ECO:0000256" key="6">
    <source>
        <dbReference type="ARBA" id="ARBA00012214"/>
    </source>
</evidence>
<comment type="cofactor">
    <cofactor evidence="1">
        <name>Mg(2+)</name>
        <dbReference type="ChEBI" id="CHEBI:18420"/>
    </cofactor>
</comment>
<dbReference type="FunFam" id="3.40.50.720:FF:000203">
    <property type="entry name" value="D-3-phosphoglycerate dehydrogenase (SerA)"/>
    <property type="match status" value="1"/>
</dbReference>
<reference evidence="19 20" key="1">
    <citation type="submission" date="2016-06" db="EMBL/GenBank/DDBJ databases">
        <title>Evolution of pathogenesis and genome organization in the Tremellales.</title>
        <authorList>
            <person name="Cuomo C."/>
            <person name="Litvintseva A."/>
            <person name="Heitman J."/>
            <person name="Chen Y."/>
            <person name="Sun S."/>
            <person name="Springer D."/>
            <person name="Dromer F."/>
            <person name="Young S."/>
            <person name="Zeng Q."/>
            <person name="Chapman S."/>
            <person name="Gujja S."/>
            <person name="Saif S."/>
            <person name="Birren B."/>
        </authorList>
    </citation>
    <scope>NUCLEOTIDE SEQUENCE [LARGE SCALE GENOMIC DNA]</scope>
    <source>
        <strain evidence="19 20">ATCC 28783</strain>
    </source>
</reference>
<dbReference type="Gene3D" id="3.30.470.20">
    <property type="entry name" value="ATP-grasp fold, B domain"/>
    <property type="match status" value="1"/>
</dbReference>
<keyword evidence="7" id="KW-0436">Ligase</keyword>
<dbReference type="SUPFAM" id="SSF56059">
    <property type="entry name" value="Glutathione synthetase ATP-binding domain-like"/>
    <property type="match status" value="1"/>
</dbReference>
<accession>A0A4V1M3L0</accession>
<dbReference type="EMBL" id="SDIL01000074">
    <property type="protein sequence ID" value="RXK37237.1"/>
    <property type="molecule type" value="Genomic_DNA"/>
</dbReference>
<dbReference type="UniPathway" id="UPA00142">
    <property type="reaction ID" value="UER00210"/>
</dbReference>
<evidence type="ECO:0000256" key="3">
    <source>
        <dbReference type="ARBA" id="ARBA00005854"/>
    </source>
</evidence>
<dbReference type="PANTHER" id="PTHR11130">
    <property type="entry name" value="GLUTATHIONE SYNTHETASE"/>
    <property type="match status" value="1"/>
</dbReference>
<dbReference type="FunFam" id="3.40.50.1760:FF:000001">
    <property type="entry name" value="Glutathione synthetase"/>
    <property type="match status" value="1"/>
</dbReference>
<evidence type="ECO:0000256" key="7">
    <source>
        <dbReference type="ARBA" id="ARBA00022598"/>
    </source>
</evidence>
<comment type="caution">
    <text evidence="19">The sequence shown here is derived from an EMBL/GenBank/DDBJ whole genome shotgun (WGS) entry which is preliminary data.</text>
</comment>
<comment type="similarity">
    <text evidence="4">Belongs to the eukaryotic GSH synthase family.</text>
</comment>
<dbReference type="Pfam" id="PF03917">
    <property type="entry name" value="GSH_synth_ATP"/>
    <property type="match status" value="1"/>
</dbReference>
<dbReference type="Gene3D" id="3.30.1490.80">
    <property type="match status" value="1"/>
</dbReference>
<evidence type="ECO:0000256" key="10">
    <source>
        <dbReference type="ARBA" id="ARBA00022741"/>
    </source>
</evidence>
<dbReference type="SUPFAM" id="SSF51735">
    <property type="entry name" value="NAD(P)-binding Rossmann-fold domains"/>
    <property type="match status" value="1"/>
</dbReference>
<evidence type="ECO:0000256" key="11">
    <source>
        <dbReference type="ARBA" id="ARBA00022840"/>
    </source>
</evidence>
<feature type="domain" description="Glutathione synthase substrate-binding" evidence="18">
    <location>
        <begin position="224"/>
        <end position="333"/>
    </location>
</feature>
<dbReference type="PROSITE" id="PS00065">
    <property type="entry name" value="D_2_HYDROXYACID_DH_1"/>
    <property type="match status" value="1"/>
</dbReference>
<dbReference type="PANTHER" id="PTHR11130:SF0">
    <property type="entry name" value="GLUTATHIONE SYNTHETASE"/>
    <property type="match status" value="1"/>
</dbReference>
<dbReference type="InterPro" id="IPR014049">
    <property type="entry name" value="Glutathione_synthase_N_euk"/>
</dbReference>
<dbReference type="EC" id="6.3.2.3" evidence="6"/>
<dbReference type="Proteomes" id="UP000289152">
    <property type="component" value="Unassembled WGS sequence"/>
</dbReference>
<evidence type="ECO:0000256" key="5">
    <source>
        <dbReference type="ARBA" id="ARBA00011738"/>
    </source>
</evidence>
<evidence type="ECO:0000256" key="1">
    <source>
        <dbReference type="ARBA" id="ARBA00001946"/>
    </source>
</evidence>
<evidence type="ECO:0000256" key="15">
    <source>
        <dbReference type="ARBA" id="ARBA00030403"/>
    </source>
</evidence>
<feature type="domain" description="D-isomer specific 2-hydroxyacid dehydrogenase NAD-binding" evidence="17">
    <location>
        <begin position="625"/>
        <end position="798"/>
    </location>
</feature>
<dbReference type="InterPro" id="IPR029753">
    <property type="entry name" value="D-isomer_DH_CS"/>
</dbReference>
<keyword evidence="10" id="KW-0547">Nucleotide-binding</keyword>
<dbReference type="GO" id="GO:0005829">
    <property type="term" value="C:cytosol"/>
    <property type="evidence" value="ECO:0007669"/>
    <property type="project" value="TreeGrafter"/>
</dbReference>
<dbReference type="VEuPathDB" id="FungiDB:TREMEDRAFT_72541"/>
<dbReference type="FunFam" id="3.30.1490.50:FF:000002">
    <property type="entry name" value="Glutathione synthetase"/>
    <property type="match status" value="1"/>
</dbReference>
<feature type="domain" description="D-isomer specific 2-hydroxyacid dehydrogenase catalytic" evidence="16">
    <location>
        <begin position="541"/>
        <end position="829"/>
    </location>
</feature>
<dbReference type="InterPro" id="IPR029752">
    <property type="entry name" value="D-isomer_DH_CS1"/>
</dbReference>
<evidence type="ECO:0000256" key="9">
    <source>
        <dbReference type="ARBA" id="ARBA00022723"/>
    </source>
</evidence>
<evidence type="ECO:0000259" key="16">
    <source>
        <dbReference type="Pfam" id="PF00389"/>
    </source>
</evidence>
<dbReference type="AlphaFoldDB" id="A0A4V1M3L0"/>
<gene>
    <name evidence="19" type="ORF">M231_05527</name>
</gene>
<dbReference type="PROSITE" id="PS00671">
    <property type="entry name" value="D_2_HYDROXYACID_DH_3"/>
    <property type="match status" value="1"/>
</dbReference>
<dbReference type="GO" id="GO:0046872">
    <property type="term" value="F:metal ion binding"/>
    <property type="evidence" value="ECO:0007669"/>
    <property type="project" value="UniProtKB-KW"/>
</dbReference>
<dbReference type="GO" id="GO:0043295">
    <property type="term" value="F:glutathione binding"/>
    <property type="evidence" value="ECO:0007669"/>
    <property type="project" value="TreeGrafter"/>
</dbReference>
<keyword evidence="11" id="KW-0067">ATP-binding</keyword>
<dbReference type="GO" id="GO:0004363">
    <property type="term" value="F:glutathione synthase activity"/>
    <property type="evidence" value="ECO:0007669"/>
    <property type="project" value="UniProtKB-EC"/>
</dbReference>
<dbReference type="InterPro" id="IPR016185">
    <property type="entry name" value="PreATP-grasp_dom_sf"/>
</dbReference>
<keyword evidence="8" id="KW-0317">Glutathione biosynthesis</keyword>
<dbReference type="InterPro" id="IPR036291">
    <property type="entry name" value="NAD(P)-bd_dom_sf"/>
</dbReference>
<dbReference type="InterPro" id="IPR037013">
    <property type="entry name" value="GSH-S_sub-bd_sf"/>
</dbReference>
<dbReference type="Pfam" id="PF03199">
    <property type="entry name" value="GSH_synthase"/>
    <property type="match status" value="1"/>
</dbReference>
<dbReference type="GO" id="GO:0005524">
    <property type="term" value="F:ATP binding"/>
    <property type="evidence" value="ECO:0007669"/>
    <property type="project" value="UniProtKB-KW"/>
</dbReference>
<dbReference type="Gene3D" id="1.10.1080.10">
    <property type="entry name" value="Glutathione Synthetase, Chain A, domain 3"/>
    <property type="match status" value="1"/>
</dbReference>
<dbReference type="InParanoid" id="A0A4V1M3L0"/>
<dbReference type="InterPro" id="IPR005615">
    <property type="entry name" value="Glutathione_synthase"/>
</dbReference>
<organism evidence="19 20">
    <name type="scientific">Tremella mesenterica</name>
    <name type="common">Jelly fungus</name>
    <dbReference type="NCBI Taxonomy" id="5217"/>
    <lineage>
        <taxon>Eukaryota</taxon>
        <taxon>Fungi</taxon>
        <taxon>Dikarya</taxon>
        <taxon>Basidiomycota</taxon>
        <taxon>Agaricomycotina</taxon>
        <taxon>Tremellomycetes</taxon>
        <taxon>Tremellales</taxon>
        <taxon>Tremellaceae</taxon>
        <taxon>Tremella</taxon>
    </lineage>
</organism>
<keyword evidence="12" id="KW-0460">Magnesium</keyword>
<keyword evidence="20" id="KW-1185">Reference proteome</keyword>
<comment type="subunit">
    <text evidence="5">Homodimer.</text>
</comment>
<comment type="pathway">
    <text evidence="2">Sulfur metabolism; glutathione biosynthesis; glutathione from L-cysteine and L-glutamate: step 2/2.</text>
</comment>
<comment type="similarity">
    <text evidence="3">Belongs to the D-isomer specific 2-hydroxyacid dehydrogenase family.</text>
</comment>
<dbReference type="InterPro" id="IPR004887">
    <property type="entry name" value="GSH_synth_subst-bd"/>
</dbReference>
<dbReference type="NCBIfam" id="TIGR01986">
    <property type="entry name" value="glut_syn_euk"/>
    <property type="match status" value="1"/>
</dbReference>
<dbReference type="FunCoup" id="A0A4V1M3L0">
    <property type="interactions" value="550"/>
</dbReference>
<dbReference type="OrthoDB" id="2020073at2759"/>
<dbReference type="SUPFAM" id="SSF52283">
    <property type="entry name" value="Formate/glycerate dehydrogenase catalytic domain-like"/>
    <property type="match status" value="1"/>
</dbReference>
<evidence type="ECO:0000256" key="14">
    <source>
        <dbReference type="ARBA" id="ARBA00023027"/>
    </source>
</evidence>
<evidence type="ECO:0000313" key="19">
    <source>
        <dbReference type="EMBL" id="RXK37237.1"/>
    </source>
</evidence>
<keyword evidence="9" id="KW-0479">Metal-binding</keyword>
<dbReference type="Gene3D" id="3.40.50.1760">
    <property type="entry name" value="Glutathione synthase, substrate-binding domain superfamily, eukaryotic"/>
    <property type="match status" value="1"/>
</dbReference>
<dbReference type="InterPro" id="IPR006139">
    <property type="entry name" value="D-isomer_2_OHA_DH_cat_dom"/>
</dbReference>
<proteinExistence type="inferred from homology"/>
<evidence type="ECO:0000256" key="12">
    <source>
        <dbReference type="ARBA" id="ARBA00022842"/>
    </source>
</evidence>
<protein>
    <recommendedName>
        <fullName evidence="6">glutathione synthase</fullName>
        <ecNumber evidence="6">6.3.2.3</ecNumber>
    </recommendedName>
    <alternativeName>
        <fullName evidence="15">Glutathione synthase</fullName>
    </alternativeName>
</protein>
<evidence type="ECO:0000256" key="4">
    <source>
        <dbReference type="ARBA" id="ARBA00010385"/>
    </source>
</evidence>
<evidence type="ECO:0000256" key="8">
    <source>
        <dbReference type="ARBA" id="ARBA00022684"/>
    </source>
</evidence>
<dbReference type="Pfam" id="PF02826">
    <property type="entry name" value="2-Hacid_dh_C"/>
    <property type="match status" value="1"/>
</dbReference>
<keyword evidence="14" id="KW-0520">NAD</keyword>
<keyword evidence="13" id="KW-0560">Oxidoreductase</keyword>
<dbReference type="GO" id="GO:0051287">
    <property type="term" value="F:NAD binding"/>
    <property type="evidence" value="ECO:0007669"/>
    <property type="project" value="InterPro"/>
</dbReference>
<evidence type="ECO:0000259" key="18">
    <source>
        <dbReference type="Pfam" id="PF03199"/>
    </source>
</evidence>
<evidence type="ECO:0000313" key="20">
    <source>
        <dbReference type="Proteomes" id="UP000289152"/>
    </source>
</evidence>
<dbReference type="SUPFAM" id="SSF52440">
    <property type="entry name" value="PreATP-grasp domain"/>
    <property type="match status" value="1"/>
</dbReference>
<dbReference type="InterPro" id="IPR006140">
    <property type="entry name" value="D-isomer_DH_NAD-bd"/>
</dbReference>
<dbReference type="InterPro" id="IPR014042">
    <property type="entry name" value="Glutathione_synthase_a-hlx"/>
</dbReference>
<dbReference type="Gene3D" id="3.40.50.720">
    <property type="entry name" value="NAD(P)-binding Rossmann-like Domain"/>
    <property type="match status" value="2"/>
</dbReference>
<dbReference type="Gene3D" id="3.30.1490.50">
    <property type="match status" value="1"/>
</dbReference>
<evidence type="ECO:0000256" key="2">
    <source>
        <dbReference type="ARBA" id="ARBA00004965"/>
    </source>
</evidence>
<dbReference type="VEuPathDB" id="FungiDB:TREMEDRAFT_64014"/>
<name>A0A4V1M3L0_TREME</name>
<dbReference type="STRING" id="5217.A0A4V1M3L0"/>
<dbReference type="GO" id="GO:0016616">
    <property type="term" value="F:oxidoreductase activity, acting on the CH-OH group of donors, NAD or NADP as acceptor"/>
    <property type="evidence" value="ECO:0007669"/>
    <property type="project" value="InterPro"/>
</dbReference>